<dbReference type="AlphaFoldDB" id="F3KT43"/>
<dbReference type="eggNOG" id="COG2982">
    <property type="taxonomic scope" value="Bacteria"/>
</dbReference>
<evidence type="ECO:0000313" key="5">
    <source>
        <dbReference type="Proteomes" id="UP000016368"/>
    </source>
</evidence>
<feature type="region of interest" description="Disordered" evidence="1">
    <location>
        <begin position="323"/>
        <end position="352"/>
    </location>
</feature>
<dbReference type="PANTHER" id="PTHR30441:SF4">
    <property type="entry name" value="PROTEIN ASMA"/>
    <property type="match status" value="1"/>
</dbReference>
<proteinExistence type="predicted"/>
<feature type="region of interest" description="Disordered" evidence="1">
    <location>
        <begin position="175"/>
        <end position="196"/>
    </location>
</feature>
<dbReference type="InterPro" id="IPR007844">
    <property type="entry name" value="AsmA"/>
</dbReference>
<keyword evidence="2" id="KW-1133">Transmembrane helix</keyword>
<dbReference type="GO" id="GO:0090313">
    <property type="term" value="P:regulation of protein targeting to membrane"/>
    <property type="evidence" value="ECO:0007669"/>
    <property type="project" value="TreeGrafter"/>
</dbReference>
<dbReference type="PANTHER" id="PTHR30441">
    <property type="entry name" value="DUF748 DOMAIN-CONTAINING PROTEIN"/>
    <property type="match status" value="1"/>
</dbReference>
<dbReference type="InterPro" id="IPR052894">
    <property type="entry name" value="AsmA-related"/>
</dbReference>
<gene>
    <name evidence="4" type="ORF">HGR_08119</name>
</gene>
<evidence type="ECO:0000256" key="1">
    <source>
        <dbReference type="SAM" id="MobiDB-lite"/>
    </source>
</evidence>
<comment type="caution">
    <text evidence="4">The sequence shown here is derived from an EMBL/GenBank/DDBJ whole genome shotgun (WGS) entry which is preliminary data.</text>
</comment>
<feature type="compositionally biased region" description="Low complexity" evidence="1">
    <location>
        <begin position="178"/>
        <end position="196"/>
    </location>
</feature>
<evidence type="ECO:0000256" key="2">
    <source>
        <dbReference type="SAM" id="Phobius"/>
    </source>
</evidence>
<dbReference type="STRING" id="887062.HGR_08119"/>
<evidence type="ECO:0000313" key="4">
    <source>
        <dbReference type="EMBL" id="EGI77039.1"/>
    </source>
</evidence>
<feature type="domain" description="AsmA" evidence="3">
    <location>
        <begin position="427"/>
        <end position="598"/>
    </location>
</feature>
<accession>F3KT43</accession>
<keyword evidence="5" id="KW-1185">Reference proteome</keyword>
<dbReference type="Pfam" id="PF05170">
    <property type="entry name" value="AsmA"/>
    <property type="match status" value="1"/>
</dbReference>
<name>F3KT43_9BURK</name>
<keyword evidence="2" id="KW-0472">Membrane</keyword>
<dbReference type="RefSeq" id="WP_006297661.1">
    <property type="nucleotide sequence ID" value="NZ_AEGR01000054.1"/>
</dbReference>
<dbReference type="OrthoDB" id="9766390at2"/>
<dbReference type="Proteomes" id="UP000016368">
    <property type="component" value="Unassembled WGS sequence"/>
</dbReference>
<keyword evidence="2" id="KW-0812">Transmembrane</keyword>
<protein>
    <submittedName>
        <fullName evidence="4">AsmA family protein</fullName>
    </submittedName>
</protein>
<sequence>MTENANKPLPPAASSSRGGSRVLRKLLGALLMLGLALVLVLMAGLAWIAARFDPQTQARQLAEQIRGQTGYQLTAAVPKLTVAPRLGLAWGPLSLQSAGEELSAGAPARSVATAQGMHLSLDLLDLLRGEVQVRRARIDGLHLWPAPDRHYVVPTLELKLAQLAATGLASAVGPNGLATPSSPSAPSSPSSPVTASLTRAATLPTQAVQATGTAVADPRLAPPLTHALELHATVLDAAGQSRPLKLQGQVGLETPEASAHGAASRQPRAFHVLLQGALDQTTFALEASRTDASAVLRFDLNLGTLDLDHYQAHPLAQPLPLTVASPADKSTPTASHPPDTSMPHTTGMPAADRVVAPNTNLGAPARASGTAPLLRWVHDLGLDELDLQGTLRVASLRFMNLQINHLRLQAQAQDLPLQESQGRKRRRIELNPLTASLYDGGVHGSLRIHLDDEAAETPRALPATTFIATKLDLRDVRIGPLLRDGLGIHWLEGRGNIALDLRSGGTSPGAYTRHLNGSVGLQLQNGSIGLNIADVLRAGLGQLGAMSSARRAATSTLPAAPRNEAASSEAASSPWRTPFERLRVSFQIEDGIARSQDLNLQAPPLRAGGAGTAWLAEQRLDYTLRVTLAPAALQSDQDTTLQSLDSLRGLTVPVTLQGPYDGLQWRIAYADIAPTRQMRLQLRGWAQDTLDTLRGLLPPAKKD</sequence>
<reference evidence="4 5" key="1">
    <citation type="journal article" date="2011" name="EMBO J.">
        <title>Structural diversity of bacterial flagellar motors.</title>
        <authorList>
            <person name="Chen S."/>
            <person name="Beeby M."/>
            <person name="Murphy G.E."/>
            <person name="Leadbetter J.R."/>
            <person name="Hendrixson D.R."/>
            <person name="Briegel A."/>
            <person name="Li Z."/>
            <person name="Shi J."/>
            <person name="Tocheva E.I."/>
            <person name="Muller A."/>
            <person name="Dobro M.J."/>
            <person name="Jensen G.J."/>
        </authorList>
    </citation>
    <scope>NUCLEOTIDE SEQUENCE [LARGE SCALE GENOMIC DNA]</scope>
    <source>
        <strain evidence="4 5">ATCC 19624</strain>
    </source>
</reference>
<organism evidence="4 5">
    <name type="scientific">Hylemonella gracilis ATCC 19624</name>
    <dbReference type="NCBI Taxonomy" id="887062"/>
    <lineage>
        <taxon>Bacteria</taxon>
        <taxon>Pseudomonadati</taxon>
        <taxon>Pseudomonadota</taxon>
        <taxon>Betaproteobacteria</taxon>
        <taxon>Burkholderiales</taxon>
        <taxon>Comamonadaceae</taxon>
        <taxon>Hylemonella</taxon>
    </lineage>
</organism>
<evidence type="ECO:0000259" key="3">
    <source>
        <dbReference type="Pfam" id="PF05170"/>
    </source>
</evidence>
<dbReference type="GO" id="GO:0005886">
    <property type="term" value="C:plasma membrane"/>
    <property type="evidence" value="ECO:0007669"/>
    <property type="project" value="TreeGrafter"/>
</dbReference>
<feature type="transmembrane region" description="Helical" evidence="2">
    <location>
        <begin position="26"/>
        <end position="50"/>
    </location>
</feature>
<dbReference type="EMBL" id="AEGR01000054">
    <property type="protein sequence ID" value="EGI77039.1"/>
    <property type="molecule type" value="Genomic_DNA"/>
</dbReference>